<dbReference type="CDD" id="cd03244">
    <property type="entry name" value="ABCC_MRP_domain2"/>
    <property type="match status" value="1"/>
</dbReference>
<dbReference type="InterPro" id="IPR003439">
    <property type="entry name" value="ABC_transporter-like_ATP-bd"/>
</dbReference>
<proteinExistence type="predicted"/>
<feature type="transmembrane region" description="Helical" evidence="8">
    <location>
        <begin position="891"/>
        <end position="911"/>
    </location>
</feature>
<dbReference type="Proteomes" id="UP000187209">
    <property type="component" value="Unassembled WGS sequence"/>
</dbReference>
<accession>A0A1R2C172</accession>
<dbReference type="InterPro" id="IPR044726">
    <property type="entry name" value="ABCC_6TM_D2"/>
</dbReference>
<reference evidence="11 12" key="1">
    <citation type="submission" date="2016-11" db="EMBL/GenBank/DDBJ databases">
        <title>The macronuclear genome of Stentor coeruleus: a giant cell with tiny introns.</title>
        <authorList>
            <person name="Slabodnick M."/>
            <person name="Ruby J.G."/>
            <person name="Reiff S.B."/>
            <person name="Swart E.C."/>
            <person name="Gosai S."/>
            <person name="Prabakaran S."/>
            <person name="Witkowska E."/>
            <person name="Larue G.E."/>
            <person name="Fisher S."/>
            <person name="Freeman R.M."/>
            <person name="Gunawardena J."/>
            <person name="Chu W."/>
            <person name="Stover N.A."/>
            <person name="Gregory B.D."/>
            <person name="Nowacki M."/>
            <person name="Derisi J."/>
            <person name="Roy S.W."/>
            <person name="Marshall W.F."/>
            <person name="Sood P."/>
        </authorList>
    </citation>
    <scope>NUCLEOTIDE SEQUENCE [LARGE SCALE GENOMIC DNA]</scope>
    <source>
        <strain evidence="11">WM001</strain>
    </source>
</reference>
<protein>
    <submittedName>
        <fullName evidence="11">Uncharacterized protein</fullName>
    </submittedName>
</protein>
<keyword evidence="12" id="KW-1185">Reference proteome</keyword>
<dbReference type="SUPFAM" id="SSF52540">
    <property type="entry name" value="P-loop containing nucleoside triphosphate hydrolases"/>
    <property type="match status" value="2"/>
</dbReference>
<feature type="transmembrane region" description="Helical" evidence="8">
    <location>
        <begin position="287"/>
        <end position="310"/>
    </location>
</feature>
<dbReference type="InterPro" id="IPR050173">
    <property type="entry name" value="ABC_transporter_C-like"/>
</dbReference>
<dbReference type="PROSITE" id="PS00211">
    <property type="entry name" value="ABC_TRANSPORTER_1"/>
    <property type="match status" value="2"/>
</dbReference>
<feature type="transmembrane region" description="Helical" evidence="8">
    <location>
        <begin position="546"/>
        <end position="563"/>
    </location>
</feature>
<evidence type="ECO:0000256" key="6">
    <source>
        <dbReference type="ARBA" id="ARBA00022989"/>
    </source>
</evidence>
<dbReference type="GO" id="GO:0016887">
    <property type="term" value="F:ATP hydrolysis activity"/>
    <property type="evidence" value="ECO:0007669"/>
    <property type="project" value="InterPro"/>
</dbReference>
<dbReference type="InterPro" id="IPR017871">
    <property type="entry name" value="ABC_transporter-like_CS"/>
</dbReference>
<dbReference type="GO" id="GO:0016020">
    <property type="term" value="C:membrane"/>
    <property type="evidence" value="ECO:0007669"/>
    <property type="project" value="UniProtKB-SubCell"/>
</dbReference>
<dbReference type="InterPro" id="IPR036640">
    <property type="entry name" value="ABC1_TM_sf"/>
</dbReference>
<feature type="transmembrane region" description="Helical" evidence="8">
    <location>
        <begin position="431"/>
        <end position="454"/>
    </location>
</feature>
<dbReference type="PROSITE" id="PS50929">
    <property type="entry name" value="ABC_TM1F"/>
    <property type="match status" value="2"/>
</dbReference>
<dbReference type="OrthoDB" id="6500128at2759"/>
<keyword evidence="7 8" id="KW-0472">Membrane</keyword>
<keyword evidence="3 8" id="KW-0812">Transmembrane</keyword>
<feature type="transmembrane region" description="Helical" evidence="8">
    <location>
        <begin position="22"/>
        <end position="43"/>
    </location>
</feature>
<dbReference type="Gene3D" id="1.20.1560.10">
    <property type="entry name" value="ABC transporter type 1, transmembrane domain"/>
    <property type="match status" value="2"/>
</dbReference>
<feature type="domain" description="ABC transporter" evidence="9">
    <location>
        <begin position="1218"/>
        <end position="1451"/>
    </location>
</feature>
<dbReference type="Pfam" id="PF00005">
    <property type="entry name" value="ABC_tran"/>
    <property type="match status" value="2"/>
</dbReference>
<dbReference type="InterPro" id="IPR044746">
    <property type="entry name" value="ABCC_6TM_D1"/>
</dbReference>
<feature type="transmembrane region" description="Helical" evidence="8">
    <location>
        <begin position="938"/>
        <end position="958"/>
    </location>
</feature>
<evidence type="ECO:0000256" key="5">
    <source>
        <dbReference type="ARBA" id="ARBA00022840"/>
    </source>
</evidence>
<feature type="domain" description="ABC transporter" evidence="9">
    <location>
        <begin position="602"/>
        <end position="838"/>
    </location>
</feature>
<dbReference type="Pfam" id="PF00664">
    <property type="entry name" value="ABC_membrane"/>
    <property type="match status" value="2"/>
</dbReference>
<keyword evidence="4" id="KW-0547">Nucleotide-binding</keyword>
<dbReference type="CDD" id="cd18580">
    <property type="entry name" value="ABC_6TM_ABCC_D2"/>
    <property type="match status" value="1"/>
</dbReference>
<feature type="transmembrane region" description="Helical" evidence="8">
    <location>
        <begin position="87"/>
        <end position="104"/>
    </location>
</feature>
<evidence type="ECO:0000313" key="12">
    <source>
        <dbReference type="Proteomes" id="UP000187209"/>
    </source>
</evidence>
<feature type="transmembrane region" description="Helical" evidence="8">
    <location>
        <begin position="322"/>
        <end position="341"/>
    </location>
</feature>
<name>A0A1R2C172_9CILI</name>
<dbReference type="PANTHER" id="PTHR24223">
    <property type="entry name" value="ATP-BINDING CASSETTE SUB-FAMILY C"/>
    <property type="match status" value="1"/>
</dbReference>
<dbReference type="InterPro" id="IPR027417">
    <property type="entry name" value="P-loop_NTPase"/>
</dbReference>
<feature type="transmembrane region" description="Helical" evidence="8">
    <location>
        <begin position="125"/>
        <end position="143"/>
    </location>
</feature>
<feature type="transmembrane region" description="Helical" evidence="8">
    <location>
        <begin position="511"/>
        <end position="534"/>
    </location>
</feature>
<keyword evidence="2" id="KW-0813">Transport</keyword>
<evidence type="ECO:0000256" key="1">
    <source>
        <dbReference type="ARBA" id="ARBA00004141"/>
    </source>
</evidence>
<dbReference type="FunFam" id="3.40.50.300:FF:000565">
    <property type="entry name" value="ABC bile acid transporter"/>
    <property type="match status" value="1"/>
</dbReference>
<dbReference type="GO" id="GO:0140359">
    <property type="term" value="F:ABC-type transporter activity"/>
    <property type="evidence" value="ECO:0007669"/>
    <property type="project" value="InterPro"/>
</dbReference>
<dbReference type="SUPFAM" id="SSF90123">
    <property type="entry name" value="ABC transporter transmembrane region"/>
    <property type="match status" value="2"/>
</dbReference>
<evidence type="ECO:0000256" key="4">
    <source>
        <dbReference type="ARBA" id="ARBA00022741"/>
    </source>
</evidence>
<feature type="transmembrane region" description="Helical" evidence="8">
    <location>
        <begin position="55"/>
        <end position="75"/>
    </location>
</feature>
<feature type="domain" description="ABC transmembrane type-1" evidence="10">
    <location>
        <begin position="899"/>
        <end position="1179"/>
    </location>
</feature>
<keyword evidence="6 8" id="KW-1133">Transmembrane helix</keyword>
<keyword evidence="5" id="KW-0067">ATP-binding</keyword>
<evidence type="ECO:0000313" key="11">
    <source>
        <dbReference type="EMBL" id="OMJ82709.1"/>
    </source>
</evidence>
<feature type="transmembrane region" description="Helical" evidence="8">
    <location>
        <begin position="1024"/>
        <end position="1050"/>
    </location>
</feature>
<organism evidence="11 12">
    <name type="scientific">Stentor coeruleus</name>
    <dbReference type="NCBI Taxonomy" id="5963"/>
    <lineage>
        <taxon>Eukaryota</taxon>
        <taxon>Sar</taxon>
        <taxon>Alveolata</taxon>
        <taxon>Ciliophora</taxon>
        <taxon>Postciliodesmatophora</taxon>
        <taxon>Heterotrichea</taxon>
        <taxon>Heterotrichida</taxon>
        <taxon>Stentoridae</taxon>
        <taxon>Stentor</taxon>
    </lineage>
</organism>
<dbReference type="FunFam" id="3.40.50.300:FF:000997">
    <property type="entry name" value="Multidrug resistance-associated protein 1"/>
    <property type="match status" value="1"/>
</dbReference>
<dbReference type="CDD" id="cd18579">
    <property type="entry name" value="ABC_6TM_ABCC_D1"/>
    <property type="match status" value="1"/>
</dbReference>
<evidence type="ECO:0000259" key="10">
    <source>
        <dbReference type="PROSITE" id="PS50929"/>
    </source>
</evidence>
<dbReference type="Gene3D" id="3.40.50.300">
    <property type="entry name" value="P-loop containing nucleotide triphosphate hydrolases"/>
    <property type="match status" value="2"/>
</dbReference>
<dbReference type="SMART" id="SM00382">
    <property type="entry name" value="AAA"/>
    <property type="match status" value="2"/>
</dbReference>
<dbReference type="GO" id="GO:0005524">
    <property type="term" value="F:ATP binding"/>
    <property type="evidence" value="ECO:0007669"/>
    <property type="project" value="UniProtKB-KW"/>
</dbReference>
<feature type="domain" description="ABC transmembrane type-1" evidence="10">
    <location>
        <begin position="288"/>
        <end position="572"/>
    </location>
</feature>
<feature type="transmembrane region" description="Helical" evidence="8">
    <location>
        <begin position="405"/>
        <end position="425"/>
    </location>
</feature>
<evidence type="ECO:0000256" key="3">
    <source>
        <dbReference type="ARBA" id="ARBA00022692"/>
    </source>
</evidence>
<dbReference type="PROSITE" id="PS50893">
    <property type="entry name" value="ABC_TRANSPORTER_2"/>
    <property type="match status" value="2"/>
</dbReference>
<evidence type="ECO:0000259" key="9">
    <source>
        <dbReference type="PROSITE" id="PS50893"/>
    </source>
</evidence>
<comment type="caution">
    <text evidence="11">The sequence shown here is derived from an EMBL/GenBank/DDBJ whole genome shotgun (WGS) entry which is preliminary data.</text>
</comment>
<gene>
    <name evidence="11" type="ORF">SteCoe_16534</name>
</gene>
<dbReference type="InterPro" id="IPR003593">
    <property type="entry name" value="AAA+_ATPase"/>
</dbReference>
<comment type="subcellular location">
    <subcellularLocation>
        <location evidence="1">Membrane</location>
        <topology evidence="1">Multi-pass membrane protein</topology>
    </subcellularLocation>
</comment>
<evidence type="ECO:0000256" key="7">
    <source>
        <dbReference type="ARBA" id="ARBA00023136"/>
    </source>
</evidence>
<sequence length="1455" mass="165791">MEAICDPYVVSKEPADMCFTSFYLSFVPSIAFIGLLFICQIASIKGQTRSVPASFTMLILGMILSYFAQLTMLLFFRDYNYVSTAEFLSYFGSTLEWIVVLYSYQKSFSFSTWGCSRHCGLKLYWLLRPLWGIIQFVIFWTYFGKPQKLSNGNTIQESQILETLEVIPSSFLFILVSVVIKGSCSREHSTRYRDLVEEIVIEEPKREETSYEKATIFSKLLTLWIYPVLRIGYQRPLEVEDIEKVRVLESTSYQKVKLEPILTKYLARKNDNHALLKAMYLRFAFDIFLLTIVGFISNLMDFSGAVFIKIIESFLFSDEPLWRGYAIIAYMLLCKIVQAIANNHYRFHTSLLTAHIKSGLSAHIFDKTFNVSPSVMTSTTSSFSYAQIINLMQVDLMRISDSIPYSIRAIIWPFQFGTGVYLLFVTLGWQALITGIVLMVVLFGINGVIAKTMAKLQKELMEKKDKRMKVAGEWLSSMKVLKLYNWENKMAEKVLGARSEEMKVLVKGLKYLVAVIFLNWGTRNYLIMGVLFTMTLSDITLTPGNVFAGTSVIGTLNMSIRLIPDLLNNFIQALVSYKRIQDFFQCREIVHYVQKTQGNYAIDINACSFAWDVPEETNSGEMRETKTILKDITLKVRQGEFIAVVGKVGSGKSSLIQALLQNMTLIKTSEFTHIAMDGSLAYVSQESWIQNASIKNNILFGSSEDLIKYREVLKVCQLQPDLEILPGHDETEIGEKGINLSGGQKTRVAIARAVYKLADIYLLDDPLSAVDAHVGAGIFHDCFKTYLKNKTILLVTNNQQFLPYVDKIIMMHEGHIVETGNYEELLKKDGFFKNSFLVESAHEDKKDEKPEDKNNIDEDKNIIQKEKKIIEVEDRVIGSVKMSVYKTYMDYAGGWFMLILVIFFMLCWQADRMYTDLYLSQWTDQSADEQKEYMVENIVIYSIASFTVNLFILFRLLVTVSGGIRVSRTIFEKMVESLCNAPVNKFYDVTPTGRILNRLSKDQNAIDVQLLFALNASIGQVFQVFCIVCLIAYIVPYLLIAIPPTLYLAIKIQNFYLASSRELMRLESISRSPIVQNFTETVNGLSTIRAFSLEKFFINRNEDLLNNNTALFFYQQATNCWLGIALEIVSDIVLTGSCLFIVGTRGVMNPGLAGVCLSYAITLPENIYFLVFASSFLENQMVSVERCHQLAQTESEASRTRFKDEDLKNRNWPSKGKIEFDNYQMKYRDDTDIVLKGVTGKIKKQEKIGIVGRTGSGKSSICLSLFRIIEPFSGHILIDGVDIEELGLDILRQRMCVIPQEPTLFQANLRENLDPFKEHSDERLVEVLKHVEVFPDEDLTQALDKEVKESGGNFSAGQRQLICIARALLRNSKIIFLDEATASIDYKTDALIQEVIKKEFKDCTVLTIAHRINTIMDYDRVIVMDKGVIAEFDTPENLMKKKGIFYGLVTKKKSV</sequence>
<dbReference type="InterPro" id="IPR011527">
    <property type="entry name" value="ABC1_TM_dom"/>
</dbReference>
<dbReference type="FunFam" id="1.20.1560.10:FF:000063">
    <property type="entry name" value="Multidrug resistance protein ABC transporter"/>
    <property type="match status" value="1"/>
</dbReference>
<dbReference type="EMBL" id="MPUH01000330">
    <property type="protein sequence ID" value="OMJ82709.1"/>
    <property type="molecule type" value="Genomic_DNA"/>
</dbReference>
<evidence type="ECO:0000256" key="8">
    <source>
        <dbReference type="SAM" id="Phobius"/>
    </source>
</evidence>
<dbReference type="CDD" id="cd03250">
    <property type="entry name" value="ABCC_MRP_domain1"/>
    <property type="match status" value="1"/>
</dbReference>
<feature type="transmembrane region" description="Helical" evidence="8">
    <location>
        <begin position="163"/>
        <end position="184"/>
    </location>
</feature>
<evidence type="ECO:0000256" key="2">
    <source>
        <dbReference type="ARBA" id="ARBA00022448"/>
    </source>
</evidence>